<comment type="caution">
    <text evidence="3">The sequence shown here is derived from an EMBL/GenBank/DDBJ whole genome shotgun (WGS) entry which is preliminary data.</text>
</comment>
<protein>
    <recommendedName>
        <fullName evidence="5">Transmembrane protein</fullName>
    </recommendedName>
</protein>
<dbReference type="OrthoDB" id="5657201at2"/>
<dbReference type="STRING" id="447.Lboz_3170"/>
<keyword evidence="2" id="KW-1133">Transmembrane helix</keyword>
<organism evidence="3 4">
    <name type="scientific">Legionella bozemanae</name>
    <name type="common">Fluoribacter bozemanae</name>
    <dbReference type="NCBI Taxonomy" id="447"/>
    <lineage>
        <taxon>Bacteria</taxon>
        <taxon>Pseudomonadati</taxon>
        <taxon>Pseudomonadota</taxon>
        <taxon>Gammaproteobacteria</taxon>
        <taxon>Legionellales</taxon>
        <taxon>Legionellaceae</taxon>
        <taxon>Legionella</taxon>
    </lineage>
</organism>
<keyword evidence="4" id="KW-1185">Reference proteome</keyword>
<name>A0A0W0REW9_LEGBO</name>
<accession>A0A0W0REW9</accession>
<feature type="compositionally biased region" description="Basic and acidic residues" evidence="1">
    <location>
        <begin position="152"/>
        <end position="165"/>
    </location>
</feature>
<dbReference type="AlphaFoldDB" id="A0A0W0REW9"/>
<dbReference type="PATRIC" id="fig|447.4.peg.3386"/>
<evidence type="ECO:0008006" key="5">
    <source>
        <dbReference type="Google" id="ProtNLM"/>
    </source>
</evidence>
<keyword evidence="2" id="KW-0812">Transmembrane</keyword>
<feature type="transmembrane region" description="Helical" evidence="2">
    <location>
        <begin position="29"/>
        <end position="49"/>
    </location>
</feature>
<gene>
    <name evidence="3" type="ORF">Lboz_3170</name>
</gene>
<keyword evidence="2" id="KW-0472">Membrane</keyword>
<feature type="region of interest" description="Disordered" evidence="1">
    <location>
        <begin position="147"/>
        <end position="170"/>
    </location>
</feature>
<feature type="transmembrane region" description="Helical" evidence="2">
    <location>
        <begin position="70"/>
        <end position="91"/>
    </location>
</feature>
<dbReference type="EMBL" id="LNXU01000045">
    <property type="protein sequence ID" value="KTC69654.1"/>
    <property type="molecule type" value="Genomic_DNA"/>
</dbReference>
<evidence type="ECO:0000256" key="2">
    <source>
        <dbReference type="SAM" id="Phobius"/>
    </source>
</evidence>
<evidence type="ECO:0000256" key="1">
    <source>
        <dbReference type="SAM" id="MobiDB-lite"/>
    </source>
</evidence>
<evidence type="ECO:0000313" key="3">
    <source>
        <dbReference type="EMBL" id="KTC69654.1"/>
    </source>
</evidence>
<sequence length="207" mass="22304">MKRALTGILTILLLPFSAAASVVIVALLLAMLALVSPVLVIGGALWSAGKLSERFTDWLYPPKNIMTSNHGNGPIITSLSMTGILFFALLIPVTVGSAAAAAVVSVLLVPALAVTGAYKIADPTINYLYTALGLNKEEVKVKHSYSILPQDSDEHREEPEEDVPHFDPLFQPNTSTINNVTKREKTFPSEIELRSRALSYSPSSDET</sequence>
<dbReference type="Proteomes" id="UP000054695">
    <property type="component" value="Unassembled WGS sequence"/>
</dbReference>
<feature type="transmembrane region" description="Helical" evidence="2">
    <location>
        <begin position="97"/>
        <end position="118"/>
    </location>
</feature>
<evidence type="ECO:0000313" key="4">
    <source>
        <dbReference type="Proteomes" id="UP000054695"/>
    </source>
</evidence>
<dbReference type="RefSeq" id="WP_058460714.1">
    <property type="nucleotide sequence ID" value="NZ_CAAAIY010000007.1"/>
</dbReference>
<proteinExistence type="predicted"/>
<reference evidence="3 4" key="1">
    <citation type="submission" date="2015-11" db="EMBL/GenBank/DDBJ databases">
        <title>Genomic analysis of 38 Legionella species identifies large and diverse effector repertoires.</title>
        <authorList>
            <person name="Burstein D."/>
            <person name="Amaro F."/>
            <person name="Zusman T."/>
            <person name="Lifshitz Z."/>
            <person name="Cohen O."/>
            <person name="Gilbert J.A."/>
            <person name="Pupko T."/>
            <person name="Shuman H.A."/>
            <person name="Segal G."/>
        </authorList>
    </citation>
    <scope>NUCLEOTIDE SEQUENCE [LARGE SCALE GENOMIC DNA]</scope>
    <source>
        <strain evidence="3 4">WIGA</strain>
    </source>
</reference>